<evidence type="ECO:0000256" key="1">
    <source>
        <dbReference type="SAM" id="MobiDB-lite"/>
    </source>
</evidence>
<evidence type="ECO:0000313" key="3">
    <source>
        <dbReference type="Proteomes" id="UP000299580"/>
    </source>
</evidence>
<keyword evidence="3" id="KW-1185">Reference proteome</keyword>
<dbReference type="KEGG" id="brb:EH207_14975"/>
<accession>A0A4P8QVY7</accession>
<protein>
    <submittedName>
        <fullName evidence="2">Uncharacterized protein</fullName>
    </submittedName>
</protein>
<dbReference type="EMBL" id="CP034035">
    <property type="protein sequence ID" value="QCR09710.1"/>
    <property type="molecule type" value="Genomic_DNA"/>
</dbReference>
<feature type="region of interest" description="Disordered" evidence="1">
    <location>
        <begin position="1"/>
        <end position="52"/>
    </location>
</feature>
<dbReference type="AlphaFoldDB" id="A0A4P8QVY7"/>
<dbReference type="RefSeq" id="WP_137714714.1">
    <property type="nucleotide sequence ID" value="NZ_CP034035.1"/>
</dbReference>
<dbReference type="Proteomes" id="UP000299580">
    <property type="component" value="Chromosome"/>
</dbReference>
<feature type="compositionally biased region" description="Basic and acidic residues" evidence="1">
    <location>
        <begin position="409"/>
        <end position="420"/>
    </location>
</feature>
<sequence length="701" mass="75693">MRINNTQPHPLTLGDHPTQTKASDVASTSTANVRPSNNPPLVSGQRERPASFNAPQHQALKLPERHQELFDSYRLDLMERGSPDTSQLNSALPRLLGGLLEANPGSRFDDVAAFLPGMSPPPRLTDPSIADRLNEIAARSEPHLPPDVKETAKVFVEYAGKLGDYLEHAHLLHDTALREPDLNQTDRADIRRSQTSLASTAREAIKRVPDAFETSQNKVKANMTLLEHELTETSPSDDRVKTIQTELKTHEQTLSFLQGVQADYQEHSKVKHLATVQAHLNLEDVQERLSKPLQATDKGKVIMGSAIVQGVQTFLHLGEVRSWMNVAASNKITRNDALGYLGRAVMAGSVTGFAHEAVGGLTKPILENGLQALGVPGLKPIKADTIVPKPLRSAVGEYGEVVKKSSHTLAEETSKADQERQQVSNKQLRSDTVLALGDSMAFIPRSALQAMRQGIDDVSATNLSTPHFLSLFGALGSAAAGAIKAMVQLHTTYTDPQGRKFSIFEPQKTSQTSIGDKLKQSLDLTQERVRSNFYSKMASAVQGSLLTDLTPEASSSASLSAGQRSTNALLGMTAPITYLSSIYSNQAVPAEIKARKKQIEPGDRLANAAFNIAAQHRTQLPRATSENSRLRPLENTYHALRGVLQVAPQATTEAMSLLDRGVSQGMRRIAAAVTADKPASNGTVDNQPAPSAGGGETATRS</sequence>
<feature type="compositionally biased region" description="Polar residues" evidence="1">
    <location>
        <begin position="17"/>
        <end position="40"/>
    </location>
</feature>
<name>A0A4P8QVY7_9GAMM</name>
<feature type="compositionally biased region" description="Gly residues" evidence="1">
    <location>
        <begin position="692"/>
        <end position="701"/>
    </location>
</feature>
<dbReference type="OrthoDB" id="7005093at2"/>
<feature type="compositionally biased region" description="Polar residues" evidence="1">
    <location>
        <begin position="680"/>
        <end position="689"/>
    </location>
</feature>
<feature type="region of interest" description="Disordered" evidence="1">
    <location>
        <begin position="673"/>
        <end position="701"/>
    </location>
</feature>
<evidence type="ECO:0000313" key="2">
    <source>
        <dbReference type="EMBL" id="QCR09710.1"/>
    </source>
</evidence>
<gene>
    <name evidence="2" type="ORF">EH207_14975</name>
</gene>
<feature type="region of interest" description="Disordered" evidence="1">
    <location>
        <begin position="406"/>
        <end position="427"/>
    </location>
</feature>
<organism evidence="2 3">
    <name type="scientific">Brenneria rubrifaciens</name>
    <dbReference type="NCBI Taxonomy" id="55213"/>
    <lineage>
        <taxon>Bacteria</taxon>
        <taxon>Pseudomonadati</taxon>
        <taxon>Pseudomonadota</taxon>
        <taxon>Gammaproteobacteria</taxon>
        <taxon>Enterobacterales</taxon>
        <taxon>Pectobacteriaceae</taxon>
        <taxon>Brenneria</taxon>
    </lineage>
</organism>
<proteinExistence type="predicted"/>
<reference evidence="2 3" key="1">
    <citation type="submission" date="2018-11" db="EMBL/GenBank/DDBJ databases">
        <title>Genome sequences of Brenneria nigrifluens and Brenneria rubrifaciens.</title>
        <authorList>
            <person name="Poret-Peterson A.T."/>
            <person name="McClean A.E."/>
            <person name="Kluepfel D.A."/>
        </authorList>
    </citation>
    <scope>NUCLEOTIDE SEQUENCE [LARGE SCALE GENOMIC DNA]</scope>
    <source>
        <strain evidence="2 3">6D370</strain>
    </source>
</reference>